<keyword evidence="3" id="KW-1185">Reference proteome</keyword>
<protein>
    <submittedName>
        <fullName evidence="2">Carboxymuconolactone decarboxylase family protein</fullName>
    </submittedName>
</protein>
<feature type="domain" description="Carboxymuconolactone decarboxylase-like" evidence="1">
    <location>
        <begin position="39"/>
        <end position="121"/>
    </location>
</feature>
<dbReference type="Proteomes" id="UP000469385">
    <property type="component" value="Unassembled WGS sequence"/>
</dbReference>
<sequence>MARIAYPDDSDPEVAALRKQIVAERGKLHNLYRMLLNSPPVAQGWLNFLTAIRQQCQLEARIRELAILRIAVINKADYEFVSHVPFAVKAGLSQQQIDAIAQWEGSQLFAERERAVLRYTDSMTRDVHVPDDVFAQVKPHFDARGMTELTATIAAYNLVSRFLEALEIDPEPH</sequence>
<evidence type="ECO:0000313" key="2">
    <source>
        <dbReference type="EMBL" id="MVQ31398.1"/>
    </source>
</evidence>
<evidence type="ECO:0000313" key="3">
    <source>
        <dbReference type="Proteomes" id="UP000469385"/>
    </source>
</evidence>
<accession>A0A6N8IX95</accession>
<dbReference type="InterPro" id="IPR029032">
    <property type="entry name" value="AhpD-like"/>
</dbReference>
<organism evidence="2 3">
    <name type="scientific">Ramlibacter pinisoli</name>
    <dbReference type="NCBI Taxonomy" id="2682844"/>
    <lineage>
        <taxon>Bacteria</taxon>
        <taxon>Pseudomonadati</taxon>
        <taxon>Pseudomonadota</taxon>
        <taxon>Betaproteobacteria</taxon>
        <taxon>Burkholderiales</taxon>
        <taxon>Comamonadaceae</taxon>
        <taxon>Ramlibacter</taxon>
    </lineage>
</organism>
<dbReference type="PANTHER" id="PTHR34846">
    <property type="entry name" value="4-CARBOXYMUCONOLACTONE DECARBOXYLASE FAMILY PROTEIN (AFU_ORTHOLOGUE AFUA_6G11590)"/>
    <property type="match status" value="1"/>
</dbReference>
<comment type="caution">
    <text evidence="2">The sequence shown here is derived from an EMBL/GenBank/DDBJ whole genome shotgun (WGS) entry which is preliminary data.</text>
</comment>
<evidence type="ECO:0000259" key="1">
    <source>
        <dbReference type="Pfam" id="PF02627"/>
    </source>
</evidence>
<dbReference type="Pfam" id="PF02627">
    <property type="entry name" value="CMD"/>
    <property type="match status" value="1"/>
</dbReference>
<dbReference type="InterPro" id="IPR003779">
    <property type="entry name" value="CMD-like"/>
</dbReference>
<dbReference type="GO" id="GO:0051920">
    <property type="term" value="F:peroxiredoxin activity"/>
    <property type="evidence" value="ECO:0007669"/>
    <property type="project" value="InterPro"/>
</dbReference>
<dbReference type="Gene3D" id="1.20.1290.10">
    <property type="entry name" value="AhpD-like"/>
    <property type="match status" value="1"/>
</dbReference>
<dbReference type="SUPFAM" id="SSF69118">
    <property type="entry name" value="AhpD-like"/>
    <property type="match status" value="1"/>
</dbReference>
<proteinExistence type="predicted"/>
<dbReference type="AlphaFoldDB" id="A0A6N8IX95"/>
<dbReference type="EMBL" id="WSEL01000009">
    <property type="protein sequence ID" value="MVQ31398.1"/>
    <property type="molecule type" value="Genomic_DNA"/>
</dbReference>
<reference evidence="2 3" key="1">
    <citation type="submission" date="2019-12" db="EMBL/GenBank/DDBJ databases">
        <authorList>
            <person name="Huq M.A."/>
        </authorList>
    </citation>
    <scope>NUCLEOTIDE SEQUENCE [LARGE SCALE GENOMIC DNA]</scope>
    <source>
        <strain evidence="2 3">MAH-25</strain>
    </source>
</reference>
<dbReference type="PANTHER" id="PTHR34846:SF11">
    <property type="entry name" value="4-CARBOXYMUCONOLACTONE DECARBOXYLASE FAMILY PROTEIN (AFU_ORTHOLOGUE AFUA_6G11590)"/>
    <property type="match status" value="1"/>
</dbReference>
<name>A0A6N8IX95_9BURK</name>
<gene>
    <name evidence="2" type="ORF">GON04_18215</name>
</gene>
<dbReference type="RefSeq" id="WP_157399448.1">
    <property type="nucleotide sequence ID" value="NZ_WSEL01000009.1"/>
</dbReference>